<sequence>MAVWLIPGIIAFVIAAGVYRKVNIYDTLTDGAKEGLHTWIAIVPQLVIMMAAVAVFRASGAAAWLASLFAPITSLFGIPPEVVPLAIIRPISGSATLAMLDQIMREFGADSYIAKLAAVMQGSTDTTLYVLAIYFGAAGIKKTGDALKIGLLADAAAFISAVFAVTWLL</sequence>
<evidence type="ECO:0000313" key="3">
    <source>
        <dbReference type="EMBL" id="OAH55930.1"/>
    </source>
</evidence>
<comment type="caution">
    <text evidence="3">The sequence shown here is derived from an EMBL/GenBank/DDBJ whole genome shotgun (WGS) entry which is preliminary data.</text>
</comment>
<proteinExistence type="predicted"/>
<organism evidence="3 6">
    <name type="scientific">Domibacillus aminovorans</name>
    <dbReference type="NCBI Taxonomy" id="29332"/>
    <lineage>
        <taxon>Bacteria</taxon>
        <taxon>Bacillati</taxon>
        <taxon>Bacillota</taxon>
        <taxon>Bacilli</taxon>
        <taxon>Bacillales</taxon>
        <taxon>Bacillaceae</taxon>
        <taxon>Domibacillus</taxon>
    </lineage>
</organism>
<reference evidence="5 6" key="1">
    <citation type="submission" date="2016-01" db="EMBL/GenBank/DDBJ databases">
        <title>Investigation of taxonomic status of Bacillus aminovorans.</title>
        <authorList>
            <person name="Verma A."/>
            <person name="Pal Y."/>
            <person name="Krishnamurthi S."/>
        </authorList>
    </citation>
    <scope>NUCLEOTIDE SEQUENCE [LARGE SCALE GENOMIC DNA]</scope>
    <source>
        <strain evidence="4 5">DSM 1314</strain>
        <strain evidence="3 6">DSM 4337</strain>
    </source>
</reference>
<dbReference type="PANTHER" id="PTHR35793:SF2">
    <property type="entry name" value="INNER MEMBRANE PROTEIN YJIG"/>
    <property type="match status" value="1"/>
</dbReference>
<protein>
    <submittedName>
        <fullName evidence="3">Spore maturation protein</fullName>
    </submittedName>
</protein>
<keyword evidence="1" id="KW-0472">Membrane</keyword>
<evidence type="ECO:0000313" key="4">
    <source>
        <dbReference type="EMBL" id="OAH58192.1"/>
    </source>
</evidence>
<dbReference type="Proteomes" id="UP000077271">
    <property type="component" value="Unassembled WGS sequence"/>
</dbReference>
<dbReference type="STRING" id="29332.AWH48_04435"/>
<evidence type="ECO:0000313" key="6">
    <source>
        <dbReference type="Proteomes" id="UP000077271"/>
    </source>
</evidence>
<keyword evidence="1" id="KW-0812">Transmembrane</keyword>
<feature type="domain" description="Nucleoside transporter/FeoB GTPase Gate" evidence="2">
    <location>
        <begin position="40"/>
        <end position="141"/>
    </location>
</feature>
<dbReference type="InterPro" id="IPR011642">
    <property type="entry name" value="Gate_dom"/>
</dbReference>
<feature type="transmembrane region" description="Helical" evidence="1">
    <location>
        <begin position="149"/>
        <end position="168"/>
    </location>
</feature>
<dbReference type="RefSeq" id="WP_018393824.1">
    <property type="nucleotide sequence ID" value="NZ_JBCNAN010000021.1"/>
</dbReference>
<feature type="transmembrane region" description="Helical" evidence="1">
    <location>
        <begin position="68"/>
        <end position="92"/>
    </location>
</feature>
<feature type="transmembrane region" description="Helical" evidence="1">
    <location>
        <begin position="36"/>
        <end position="56"/>
    </location>
</feature>
<dbReference type="Proteomes" id="UP000076935">
    <property type="component" value="Unassembled WGS sequence"/>
</dbReference>
<accession>A0A177KRE8</accession>
<keyword evidence="1" id="KW-1133">Transmembrane helix</keyword>
<feature type="transmembrane region" description="Helical" evidence="1">
    <location>
        <begin position="112"/>
        <end position="137"/>
    </location>
</feature>
<dbReference type="EMBL" id="LQWZ01000023">
    <property type="protein sequence ID" value="OAH55930.1"/>
    <property type="molecule type" value="Genomic_DNA"/>
</dbReference>
<evidence type="ECO:0000259" key="2">
    <source>
        <dbReference type="Pfam" id="PF07670"/>
    </source>
</evidence>
<dbReference type="EMBL" id="LQWY01000073">
    <property type="protein sequence ID" value="OAH58192.1"/>
    <property type="molecule type" value="Genomic_DNA"/>
</dbReference>
<gene>
    <name evidence="3" type="ORF">AWH48_04435</name>
    <name evidence="4" type="ORF">AWH49_05755</name>
</gene>
<evidence type="ECO:0000313" key="5">
    <source>
        <dbReference type="Proteomes" id="UP000076935"/>
    </source>
</evidence>
<dbReference type="PANTHER" id="PTHR35793">
    <property type="entry name" value="INNER MEMBRANE PROTEIN YJIG"/>
    <property type="match status" value="1"/>
</dbReference>
<dbReference type="OrthoDB" id="9805623at2"/>
<keyword evidence="5" id="KW-1185">Reference proteome</keyword>
<evidence type="ECO:0000256" key="1">
    <source>
        <dbReference type="SAM" id="Phobius"/>
    </source>
</evidence>
<name>A0A177KRE8_9BACI</name>
<dbReference type="AlphaFoldDB" id="A0A177KRE8"/>
<dbReference type="InterPro" id="IPR052549">
    <property type="entry name" value="SpmB"/>
</dbReference>
<dbReference type="GO" id="GO:0005886">
    <property type="term" value="C:plasma membrane"/>
    <property type="evidence" value="ECO:0007669"/>
    <property type="project" value="TreeGrafter"/>
</dbReference>
<dbReference type="Pfam" id="PF07670">
    <property type="entry name" value="Gate"/>
    <property type="match status" value="1"/>
</dbReference>